<evidence type="ECO:0000313" key="2">
    <source>
        <dbReference type="Proteomes" id="UP001152607"/>
    </source>
</evidence>
<reference evidence="1" key="1">
    <citation type="submission" date="2023-01" db="EMBL/GenBank/DDBJ databases">
        <authorList>
            <person name="Van Ghelder C."/>
            <person name="Rancurel C."/>
        </authorList>
    </citation>
    <scope>NUCLEOTIDE SEQUENCE</scope>
    <source>
        <strain evidence="1">CNCM I-4278</strain>
    </source>
</reference>
<name>A0A9W4XGZ1_9PLEO</name>
<comment type="caution">
    <text evidence="1">The sequence shown here is derived from an EMBL/GenBank/DDBJ whole genome shotgun (WGS) entry which is preliminary data.</text>
</comment>
<keyword evidence="2" id="KW-1185">Reference proteome</keyword>
<protein>
    <submittedName>
        <fullName evidence="1">Uncharacterized protein</fullName>
    </submittedName>
</protein>
<dbReference type="EMBL" id="CAOQHR010000003">
    <property type="protein sequence ID" value="CAI6331568.1"/>
    <property type="molecule type" value="Genomic_DNA"/>
</dbReference>
<gene>
    <name evidence="1" type="ORF">PDIGIT_LOCUS4593</name>
</gene>
<sequence>MDQEEVEPGILERLRAHQDSSRQLLGLLKLIPRVRKPPRIPMFQESFLALLEHFGYIATAVLI</sequence>
<evidence type="ECO:0000313" key="1">
    <source>
        <dbReference type="EMBL" id="CAI6331568.1"/>
    </source>
</evidence>
<accession>A0A9W4XGZ1</accession>
<organism evidence="1 2">
    <name type="scientific">Periconia digitata</name>
    <dbReference type="NCBI Taxonomy" id="1303443"/>
    <lineage>
        <taxon>Eukaryota</taxon>
        <taxon>Fungi</taxon>
        <taxon>Dikarya</taxon>
        <taxon>Ascomycota</taxon>
        <taxon>Pezizomycotina</taxon>
        <taxon>Dothideomycetes</taxon>
        <taxon>Pleosporomycetidae</taxon>
        <taxon>Pleosporales</taxon>
        <taxon>Massarineae</taxon>
        <taxon>Periconiaceae</taxon>
        <taxon>Periconia</taxon>
    </lineage>
</organism>
<dbReference type="AlphaFoldDB" id="A0A9W4XGZ1"/>
<dbReference type="Proteomes" id="UP001152607">
    <property type="component" value="Unassembled WGS sequence"/>
</dbReference>
<proteinExistence type="predicted"/>